<reference evidence="3 4" key="1">
    <citation type="submission" date="2016-11" db="EMBL/GenBank/DDBJ databases">
        <authorList>
            <person name="Jaros S."/>
            <person name="Januszkiewicz K."/>
            <person name="Wedrychowicz H."/>
        </authorList>
    </citation>
    <scope>NUCLEOTIDE SEQUENCE [LARGE SCALE GENOMIC DNA]</scope>
    <source>
        <strain evidence="3 4">DSM 29589</strain>
    </source>
</reference>
<dbReference type="AlphaFoldDB" id="A0A1M7IAR9"/>
<evidence type="ECO:0000256" key="2">
    <source>
        <dbReference type="SAM" id="SignalP"/>
    </source>
</evidence>
<sequence>MKRIFPPLLLVSGSPALAHSGAHLHPHGSGHWITIALTFGLVAITAVLFVRK</sequence>
<keyword evidence="4" id="KW-1185">Reference proteome</keyword>
<dbReference type="RefSeq" id="WP_143163274.1">
    <property type="nucleotide sequence ID" value="NZ_BMLR01000015.1"/>
</dbReference>
<dbReference type="STRING" id="337701.SAMN05444398_1158"/>
<accession>A0A1M7IAR9</accession>
<evidence type="ECO:0000313" key="3">
    <source>
        <dbReference type="EMBL" id="SHM37537.1"/>
    </source>
</evidence>
<dbReference type="Proteomes" id="UP000183974">
    <property type="component" value="Unassembled WGS sequence"/>
</dbReference>
<organism evidence="3 4">
    <name type="scientific">Roseovarius pacificus</name>
    <dbReference type="NCBI Taxonomy" id="337701"/>
    <lineage>
        <taxon>Bacteria</taxon>
        <taxon>Pseudomonadati</taxon>
        <taxon>Pseudomonadota</taxon>
        <taxon>Alphaproteobacteria</taxon>
        <taxon>Rhodobacterales</taxon>
        <taxon>Roseobacteraceae</taxon>
        <taxon>Roseovarius</taxon>
    </lineage>
</organism>
<keyword evidence="1" id="KW-0812">Transmembrane</keyword>
<dbReference type="OrthoDB" id="7877374at2"/>
<gene>
    <name evidence="3" type="ORF">SAMN05444398_1158</name>
</gene>
<proteinExistence type="predicted"/>
<dbReference type="EMBL" id="FRBR01000015">
    <property type="protein sequence ID" value="SHM37537.1"/>
    <property type="molecule type" value="Genomic_DNA"/>
</dbReference>
<evidence type="ECO:0000313" key="4">
    <source>
        <dbReference type="Proteomes" id="UP000183974"/>
    </source>
</evidence>
<keyword evidence="1" id="KW-1133">Transmembrane helix</keyword>
<feature type="signal peptide" evidence="2">
    <location>
        <begin position="1"/>
        <end position="18"/>
    </location>
</feature>
<feature type="transmembrane region" description="Helical" evidence="1">
    <location>
        <begin position="30"/>
        <end position="50"/>
    </location>
</feature>
<evidence type="ECO:0008006" key="5">
    <source>
        <dbReference type="Google" id="ProtNLM"/>
    </source>
</evidence>
<protein>
    <recommendedName>
        <fullName evidence="5">Peptidase M23</fullName>
    </recommendedName>
</protein>
<name>A0A1M7IAR9_9RHOB</name>
<keyword evidence="1" id="KW-0472">Membrane</keyword>
<keyword evidence="2" id="KW-0732">Signal</keyword>
<evidence type="ECO:0000256" key="1">
    <source>
        <dbReference type="SAM" id="Phobius"/>
    </source>
</evidence>
<feature type="chain" id="PRO_5012274702" description="Peptidase M23" evidence="2">
    <location>
        <begin position="19"/>
        <end position="52"/>
    </location>
</feature>